<evidence type="ECO:0000256" key="1">
    <source>
        <dbReference type="ARBA" id="ARBA00009437"/>
    </source>
</evidence>
<dbReference type="PRINTS" id="PR00039">
    <property type="entry name" value="HTHLYSR"/>
</dbReference>
<dbReference type="Pfam" id="PF00126">
    <property type="entry name" value="HTH_1"/>
    <property type="match status" value="1"/>
</dbReference>
<dbReference type="Pfam" id="PF03466">
    <property type="entry name" value="LysR_substrate"/>
    <property type="match status" value="1"/>
</dbReference>
<name>A0ABX0VXY6_9RHOB</name>
<proteinExistence type="inferred from homology"/>
<dbReference type="SUPFAM" id="SSF53850">
    <property type="entry name" value="Periplasmic binding protein-like II"/>
    <property type="match status" value="1"/>
</dbReference>
<dbReference type="InterPro" id="IPR000847">
    <property type="entry name" value="LysR_HTH_N"/>
</dbReference>
<comment type="caution">
    <text evidence="7">The sequence shown here is derived from an EMBL/GenBank/DDBJ whole genome shotgun (WGS) entry which is preliminary data.</text>
</comment>
<evidence type="ECO:0000313" key="7">
    <source>
        <dbReference type="EMBL" id="NIY72920.1"/>
    </source>
</evidence>
<dbReference type="InterPro" id="IPR036390">
    <property type="entry name" value="WH_DNA-bd_sf"/>
</dbReference>
<dbReference type="Gene3D" id="1.10.10.10">
    <property type="entry name" value="Winged helix-like DNA-binding domain superfamily/Winged helix DNA-binding domain"/>
    <property type="match status" value="1"/>
</dbReference>
<evidence type="ECO:0000313" key="8">
    <source>
        <dbReference type="Proteomes" id="UP000709466"/>
    </source>
</evidence>
<evidence type="ECO:0000256" key="5">
    <source>
        <dbReference type="ARBA" id="ARBA00023163"/>
    </source>
</evidence>
<dbReference type="PANTHER" id="PTHR30346">
    <property type="entry name" value="TRANSCRIPTIONAL DUAL REGULATOR HCAR-RELATED"/>
    <property type="match status" value="1"/>
</dbReference>
<feature type="domain" description="HTH lysR-type" evidence="6">
    <location>
        <begin position="1"/>
        <end position="60"/>
    </location>
</feature>
<accession>A0ABX0VXY6</accession>
<evidence type="ECO:0000259" key="6">
    <source>
        <dbReference type="PROSITE" id="PS50931"/>
    </source>
</evidence>
<evidence type="ECO:0000256" key="2">
    <source>
        <dbReference type="ARBA" id="ARBA00023015"/>
    </source>
</evidence>
<dbReference type="PANTHER" id="PTHR30346:SF26">
    <property type="entry name" value="HYDROGEN PEROXIDE-INDUCIBLE GENES ACTIVATOR"/>
    <property type="match status" value="1"/>
</dbReference>
<reference evidence="7 8" key="1">
    <citation type="submission" date="2020-03" db="EMBL/GenBank/DDBJ databases">
        <title>Bacterial isolates of synthetic phycosphere.</title>
        <authorList>
            <person name="Fu H."/>
            <person name="Moran M.A."/>
        </authorList>
    </citation>
    <scope>NUCLEOTIDE SEQUENCE [LARGE SCALE GENOMIC DNA]</scope>
    <source>
        <strain evidence="7 8">HF1</strain>
    </source>
</reference>
<dbReference type="InterPro" id="IPR005119">
    <property type="entry name" value="LysR_subst-bd"/>
</dbReference>
<dbReference type="RefSeq" id="WP_167638303.1">
    <property type="nucleotide sequence ID" value="NZ_JAATOP010000006.1"/>
</dbReference>
<dbReference type="Proteomes" id="UP000709466">
    <property type="component" value="Unassembled WGS sequence"/>
</dbReference>
<comment type="similarity">
    <text evidence="1">Belongs to the LysR transcriptional regulatory family.</text>
</comment>
<dbReference type="PROSITE" id="PS50931">
    <property type="entry name" value="HTH_LYSR"/>
    <property type="match status" value="1"/>
</dbReference>
<keyword evidence="8" id="KW-1185">Reference proteome</keyword>
<dbReference type="SUPFAM" id="SSF46785">
    <property type="entry name" value="Winged helix' DNA-binding domain"/>
    <property type="match status" value="1"/>
</dbReference>
<keyword evidence="4" id="KW-0010">Activator</keyword>
<dbReference type="EMBL" id="JAATOP010000006">
    <property type="protein sequence ID" value="NIY72920.1"/>
    <property type="molecule type" value="Genomic_DNA"/>
</dbReference>
<sequence>MNTTFRQLRYFVALADAGNFTLAAELANVTQPALSLQIKELEANLGVKLVERMPREIRLTRAGQDVLARARVILTEVRDLEASARLRGGLSGSLTLGAIPTIAPYLLPHVLTRLRSADISLELKVREAQTHRLVDALQKGEIDAAIIALPIDLHGLEVTELFFDRFLLAGSKSRIASYTETAPPNPSDLPPGSLLLLEDGHCLSDQALAVCGLKGRRQAVDLSASSLSTLCGLVGQGFGLTLLPEMAVNAESAAMPDMGVMRFPEPQPERTIALVRRKSTDNDGWFSDLAELIGEAGRELLKTACSRIAA</sequence>
<organism evidence="7 8">
    <name type="scientific">Marivivens donghaensis</name>
    <dbReference type="NCBI Taxonomy" id="1699413"/>
    <lineage>
        <taxon>Bacteria</taxon>
        <taxon>Pseudomonadati</taxon>
        <taxon>Pseudomonadota</taxon>
        <taxon>Alphaproteobacteria</taxon>
        <taxon>Rhodobacterales</taxon>
        <taxon>Paracoccaceae</taxon>
        <taxon>Marivivens group</taxon>
        <taxon>Marivivens</taxon>
    </lineage>
</organism>
<dbReference type="CDD" id="cd08411">
    <property type="entry name" value="PBP2_OxyR"/>
    <property type="match status" value="1"/>
</dbReference>
<keyword evidence="2" id="KW-0805">Transcription regulation</keyword>
<keyword evidence="3" id="KW-0238">DNA-binding</keyword>
<evidence type="ECO:0000256" key="4">
    <source>
        <dbReference type="ARBA" id="ARBA00023159"/>
    </source>
</evidence>
<dbReference type="InterPro" id="IPR036388">
    <property type="entry name" value="WH-like_DNA-bd_sf"/>
</dbReference>
<gene>
    <name evidence="7" type="ORF">HCZ30_10815</name>
</gene>
<dbReference type="Gene3D" id="3.40.190.10">
    <property type="entry name" value="Periplasmic binding protein-like II"/>
    <property type="match status" value="2"/>
</dbReference>
<keyword evidence="5" id="KW-0804">Transcription</keyword>
<protein>
    <submittedName>
        <fullName evidence="7">LysR family transcriptional regulator</fullName>
    </submittedName>
</protein>
<evidence type="ECO:0000256" key="3">
    <source>
        <dbReference type="ARBA" id="ARBA00023125"/>
    </source>
</evidence>